<protein>
    <submittedName>
        <fullName evidence="2">Uncharacterized protein</fullName>
    </submittedName>
</protein>
<name>A0A657LWD6_9HYPH</name>
<evidence type="ECO:0000313" key="2">
    <source>
        <dbReference type="EMBL" id="OJF98811.1"/>
    </source>
</evidence>
<keyword evidence="3" id="KW-1185">Reference proteome</keyword>
<evidence type="ECO:0000313" key="1">
    <source>
        <dbReference type="EMBL" id="OJF98802.1"/>
    </source>
</evidence>
<accession>A0A657LWD6</accession>
<dbReference type="EMBL" id="LSRP01000074">
    <property type="protein sequence ID" value="OJF98802.1"/>
    <property type="molecule type" value="Genomic_DNA"/>
</dbReference>
<dbReference type="Proteomes" id="UP000182661">
    <property type="component" value="Unassembled WGS sequence"/>
</dbReference>
<proteinExistence type="predicted"/>
<reference evidence="2 3" key="1">
    <citation type="submission" date="2016-02" db="EMBL/GenBank/DDBJ databases">
        <title>Genome sequencing of a beta-galactosidase producing bacteria Rhizobium sp. 59.</title>
        <authorList>
            <person name="Wang D."/>
            <person name="Kot W."/>
            <person name="Qin Y."/>
            <person name="Hansen L."/>
            <person name="Naqvi K."/>
            <person name="Rensing C."/>
        </authorList>
    </citation>
    <scope>NUCLEOTIDE SEQUENCE [LARGE SCALE GENOMIC DNA]</scope>
    <source>
        <strain evidence="2 3">59</strain>
    </source>
</reference>
<dbReference type="EMBL" id="LSRP01000074">
    <property type="protein sequence ID" value="OJF98811.1"/>
    <property type="molecule type" value="Genomic_DNA"/>
</dbReference>
<evidence type="ECO:0000313" key="3">
    <source>
        <dbReference type="Proteomes" id="UP000182661"/>
    </source>
</evidence>
<gene>
    <name evidence="1" type="ORF">AX760_01880</name>
    <name evidence="2" type="ORF">AX760_01935</name>
</gene>
<organism evidence="2 3">
    <name type="scientific">Pararhizobium antarcticum</name>
    <dbReference type="NCBI Taxonomy" id="1798805"/>
    <lineage>
        <taxon>Bacteria</taxon>
        <taxon>Pseudomonadati</taxon>
        <taxon>Pseudomonadota</taxon>
        <taxon>Alphaproteobacteria</taxon>
        <taxon>Hyphomicrobiales</taxon>
        <taxon>Rhizobiaceae</taxon>
        <taxon>Rhizobium/Agrobacterium group</taxon>
        <taxon>Pararhizobium</taxon>
    </lineage>
</organism>
<dbReference type="AlphaFoldDB" id="A0A657LWD6"/>
<sequence>MSGGDCLFWRSALALLRKTRRPPRNVGFAACVASVFAESGKAHACRRWWIDGVLYLSTLR</sequence>
<comment type="caution">
    <text evidence="2">The sequence shown here is derived from an EMBL/GenBank/DDBJ whole genome shotgun (WGS) entry which is preliminary data.</text>
</comment>